<accession>A0A8H2VPI0</accession>
<evidence type="ECO:0000313" key="2">
    <source>
        <dbReference type="Proteomes" id="UP000624404"/>
    </source>
</evidence>
<dbReference type="Proteomes" id="UP000624404">
    <property type="component" value="Unassembled WGS sequence"/>
</dbReference>
<proteinExistence type="predicted"/>
<dbReference type="AlphaFoldDB" id="A0A8H2VPI0"/>
<gene>
    <name evidence="1" type="ORF">SCLTRI_LOCUS2184</name>
</gene>
<dbReference type="EMBL" id="CAJHIA010000008">
    <property type="protein sequence ID" value="CAD6442392.1"/>
    <property type="molecule type" value="Genomic_DNA"/>
</dbReference>
<protein>
    <submittedName>
        <fullName evidence="1">79893756-af03-470f-8e2a-23b606a2ece8-CDS</fullName>
    </submittedName>
</protein>
<evidence type="ECO:0000313" key="1">
    <source>
        <dbReference type="EMBL" id="CAD6442392.1"/>
    </source>
</evidence>
<comment type="caution">
    <text evidence="1">The sequence shown here is derived from an EMBL/GenBank/DDBJ whole genome shotgun (WGS) entry which is preliminary data.</text>
</comment>
<organism evidence="1 2">
    <name type="scientific">Sclerotinia trifoliorum</name>
    <dbReference type="NCBI Taxonomy" id="28548"/>
    <lineage>
        <taxon>Eukaryota</taxon>
        <taxon>Fungi</taxon>
        <taxon>Dikarya</taxon>
        <taxon>Ascomycota</taxon>
        <taxon>Pezizomycotina</taxon>
        <taxon>Leotiomycetes</taxon>
        <taxon>Helotiales</taxon>
        <taxon>Sclerotiniaceae</taxon>
        <taxon>Sclerotinia</taxon>
    </lineage>
</organism>
<reference evidence="1" key="1">
    <citation type="submission" date="2020-10" db="EMBL/GenBank/DDBJ databases">
        <authorList>
            <person name="Kusch S."/>
        </authorList>
    </citation>
    <scope>NUCLEOTIDE SEQUENCE</scope>
    <source>
        <strain evidence="1">SwB9</strain>
    </source>
</reference>
<name>A0A8H2VPI0_9HELO</name>
<sequence>MIILDKYIKQIKIDLVLLDRYIIVLGIL</sequence>
<keyword evidence="2" id="KW-1185">Reference proteome</keyword>